<gene>
    <name evidence="2" type="ORF">WISP_142930</name>
</gene>
<comment type="caution">
    <text evidence="2">The sequence shown here is derived from an EMBL/GenBank/DDBJ whole genome shotgun (WGS) entry which is preliminary data.</text>
</comment>
<feature type="compositionally biased region" description="Basic and acidic residues" evidence="1">
    <location>
        <begin position="33"/>
        <end position="48"/>
    </location>
</feature>
<dbReference type="EMBL" id="WHWB01034741">
    <property type="protein sequence ID" value="KAJ7404891.1"/>
    <property type="molecule type" value="Genomic_DNA"/>
</dbReference>
<accession>A0ABQ9CLK1</accession>
<keyword evidence="3" id="KW-1185">Reference proteome</keyword>
<dbReference type="Proteomes" id="UP001145742">
    <property type="component" value="Unassembled WGS sequence"/>
</dbReference>
<feature type="region of interest" description="Disordered" evidence="1">
    <location>
        <begin position="109"/>
        <end position="129"/>
    </location>
</feature>
<evidence type="ECO:0000313" key="2">
    <source>
        <dbReference type="EMBL" id="KAJ7404891.1"/>
    </source>
</evidence>
<evidence type="ECO:0000313" key="3">
    <source>
        <dbReference type="Proteomes" id="UP001145742"/>
    </source>
</evidence>
<proteinExistence type="predicted"/>
<reference evidence="2" key="1">
    <citation type="submission" date="2019-10" db="EMBL/GenBank/DDBJ databases">
        <authorList>
            <person name="Soares A.E.R."/>
            <person name="Aleixo A."/>
            <person name="Schneider P."/>
            <person name="Miyaki C.Y."/>
            <person name="Schneider M.P."/>
            <person name="Mello C."/>
            <person name="Vasconcelos A.T.R."/>
        </authorList>
    </citation>
    <scope>NUCLEOTIDE SEQUENCE</scope>
    <source>
        <tissue evidence="2">Muscle</tissue>
    </source>
</reference>
<name>A0ABQ9CLK1_9PASS</name>
<feature type="compositionally biased region" description="Gly residues" evidence="1">
    <location>
        <begin position="20"/>
        <end position="31"/>
    </location>
</feature>
<feature type="compositionally biased region" description="Basic and acidic residues" evidence="1">
    <location>
        <begin position="1"/>
        <end position="19"/>
    </location>
</feature>
<sequence>MQWERSGRDSSHGTERDGTGRNGTEGNGTGRDGTARDRTVRTGRDRLARPCRVRIRAGLSASTRDGGGAPATTCSVLNGFSNKAFLDRKLSLIFAPESLFLSAPLACGSPPTAATKPKLSEQVGLGKKS</sequence>
<feature type="region of interest" description="Disordered" evidence="1">
    <location>
        <begin position="1"/>
        <end position="49"/>
    </location>
</feature>
<evidence type="ECO:0000256" key="1">
    <source>
        <dbReference type="SAM" id="MobiDB-lite"/>
    </source>
</evidence>
<organism evidence="2 3">
    <name type="scientific">Willisornis vidua</name>
    <name type="common">Xingu scale-backed antbird</name>
    <dbReference type="NCBI Taxonomy" id="1566151"/>
    <lineage>
        <taxon>Eukaryota</taxon>
        <taxon>Metazoa</taxon>
        <taxon>Chordata</taxon>
        <taxon>Craniata</taxon>
        <taxon>Vertebrata</taxon>
        <taxon>Euteleostomi</taxon>
        <taxon>Archelosauria</taxon>
        <taxon>Archosauria</taxon>
        <taxon>Dinosauria</taxon>
        <taxon>Saurischia</taxon>
        <taxon>Theropoda</taxon>
        <taxon>Coelurosauria</taxon>
        <taxon>Aves</taxon>
        <taxon>Neognathae</taxon>
        <taxon>Neoaves</taxon>
        <taxon>Telluraves</taxon>
        <taxon>Australaves</taxon>
        <taxon>Passeriformes</taxon>
        <taxon>Thamnophilidae</taxon>
        <taxon>Willisornis</taxon>
    </lineage>
</organism>
<protein>
    <submittedName>
        <fullName evidence="2">Uncharacterized protein</fullName>
    </submittedName>
</protein>